<evidence type="ECO:0000313" key="1">
    <source>
        <dbReference type="EMBL" id="PJF35390.1"/>
    </source>
</evidence>
<accession>A0A2M8PCZ1</accession>
<name>A0A2M8PCZ1_9CHLR</name>
<sequence length="239" mass="27913">MKREYIRWYSPALSRDMEMLVFGHGGARVIAFPTSKGRFYELEDFGMVAALADHFENGWLQMFCVESLDWEHWYAFWAHPAGRAYRYAQYDGYLYNEVLPFTRHVNPNPFLITLGASFGAYHAMNFGLKHPDAVNRVLGLSGLYDIRELTGGYSDENVYYNNPMQFIAGEHEPWRLEALRRMDIIMATGREDRLIESARALSGLLWSKGIGNALREWDGWSHDWQYWFKMVRLYIGGHD</sequence>
<dbReference type="SUPFAM" id="SSF53474">
    <property type="entry name" value="alpha/beta-Hydrolases"/>
    <property type="match status" value="1"/>
</dbReference>
<protein>
    <submittedName>
        <fullName evidence="1">Esterase</fullName>
    </submittedName>
</protein>
<dbReference type="InterPro" id="IPR029058">
    <property type="entry name" value="AB_hydrolase_fold"/>
</dbReference>
<dbReference type="Gene3D" id="3.40.50.1820">
    <property type="entry name" value="alpha/beta hydrolase"/>
    <property type="match status" value="1"/>
</dbReference>
<reference evidence="1 2" key="1">
    <citation type="submission" date="2017-11" db="EMBL/GenBank/DDBJ databases">
        <title>Evolution of Phototrophy in the Chloroflexi Phylum Driven by Horizontal Gene Transfer.</title>
        <authorList>
            <person name="Ward L.M."/>
            <person name="Hemp J."/>
            <person name="Shih P.M."/>
            <person name="Mcglynn S.E."/>
            <person name="Fischer W."/>
        </authorList>
    </citation>
    <scope>NUCLEOTIDE SEQUENCE [LARGE SCALE GENOMIC DNA]</scope>
    <source>
        <strain evidence="1">JP3_13</strain>
    </source>
</reference>
<proteinExistence type="predicted"/>
<organism evidence="1 2">
    <name type="scientific">Candidatus Thermofonsia Clade 1 bacterium</name>
    <dbReference type="NCBI Taxonomy" id="2364210"/>
    <lineage>
        <taxon>Bacteria</taxon>
        <taxon>Bacillati</taxon>
        <taxon>Chloroflexota</taxon>
        <taxon>Candidatus Thermofontia</taxon>
        <taxon>Candidatus Thermofonsia Clade 1</taxon>
    </lineage>
</organism>
<dbReference type="InterPro" id="IPR000801">
    <property type="entry name" value="Esterase-like"/>
</dbReference>
<evidence type="ECO:0000313" key="2">
    <source>
        <dbReference type="Proteomes" id="UP000229681"/>
    </source>
</evidence>
<dbReference type="Proteomes" id="UP000229681">
    <property type="component" value="Unassembled WGS sequence"/>
</dbReference>
<dbReference type="AlphaFoldDB" id="A0A2M8PCZ1"/>
<dbReference type="EMBL" id="PGTM01000162">
    <property type="protein sequence ID" value="PJF35390.1"/>
    <property type="molecule type" value="Genomic_DNA"/>
</dbReference>
<dbReference type="Pfam" id="PF00756">
    <property type="entry name" value="Esterase"/>
    <property type="match status" value="1"/>
</dbReference>
<comment type="caution">
    <text evidence="1">The sequence shown here is derived from an EMBL/GenBank/DDBJ whole genome shotgun (WGS) entry which is preliminary data.</text>
</comment>
<gene>
    <name evidence="1" type="ORF">CUN49_10805</name>
</gene>